<accession>A0ABY6E200</accession>
<sequence length="578" mass="60463">MVAGSVVSSLASVTRARVSGAWSLGAAGARTAGRVAPVAARTGLRAAEGSGRVAVAAVRQGVSAAAGVPGRAVRAGRVLADLHPRRHTRHVWASHGRAHIEVRGLDRGGGTRERLTGGVTRALSGLSGVRWAEVNAVTGQVLLSFDERRVGVDRLLNTVRAVEKAQGVRDADFPWAQPVTPGDDAPVAAVTAELLVDCAAVAAGVVRRVFGLPSLPRVVPVAVAALELERGLRRPLVRRIGPLETDLLLSLAGAVVGGLYGGIGMPAVDAANRMLLLREIRARRQVWERRERDLCPGPACVPHTRPVRHLRGRARQPGPVEWWEARLAPAAPLTAAAVFALTGSTGRAADALLAAVPRAARYGREAFAATVGRELARRGVVPLDPSALRLFDVVSAVVVDSAVLVTEGGRPAPPAVTVLAAARATGARVVLTEDERIRELLCPSDEIVGGRERLADRVCALRDHGEGVLVISGTDAEALAAADIAVAVPDAPGAEASWSADLVCADGLRDAWRILRAVTAAREVSRRCVRLALAGSTTGTLLALVGRRHGVLRALTPVHVTSLLALLWSTRAARRALR</sequence>
<evidence type="ECO:0000313" key="1">
    <source>
        <dbReference type="EMBL" id="UXY20682.1"/>
    </source>
</evidence>
<reference evidence="1" key="1">
    <citation type="submission" date="2022-10" db="EMBL/GenBank/DDBJ databases">
        <authorList>
            <person name="Mo P."/>
        </authorList>
    </citation>
    <scope>NUCLEOTIDE SEQUENCE</scope>
    <source>
        <strain evidence="1">HUAS 13-4</strain>
    </source>
</reference>
<gene>
    <name evidence="1" type="ORF">N8I84_19680</name>
</gene>
<dbReference type="RefSeq" id="WP_263230750.1">
    <property type="nucleotide sequence ID" value="NZ_CP106793.1"/>
</dbReference>
<protein>
    <recommendedName>
        <fullName evidence="3">Cation-translocating P-type ATPase</fullName>
    </recommendedName>
</protein>
<dbReference type="Proteomes" id="UP001061298">
    <property type="component" value="Chromosome"/>
</dbReference>
<name>A0ABY6E200_9ACTN</name>
<dbReference type="SUPFAM" id="SSF55008">
    <property type="entry name" value="HMA, heavy metal-associated domain"/>
    <property type="match status" value="1"/>
</dbReference>
<keyword evidence="2" id="KW-1185">Reference proteome</keyword>
<proteinExistence type="predicted"/>
<evidence type="ECO:0000313" key="2">
    <source>
        <dbReference type="Proteomes" id="UP001061298"/>
    </source>
</evidence>
<dbReference type="InterPro" id="IPR036163">
    <property type="entry name" value="HMA_dom_sf"/>
</dbReference>
<evidence type="ECO:0008006" key="3">
    <source>
        <dbReference type="Google" id="ProtNLM"/>
    </source>
</evidence>
<dbReference type="EMBL" id="CP106793">
    <property type="protein sequence ID" value="UXY20682.1"/>
    <property type="molecule type" value="Genomic_DNA"/>
</dbReference>
<organism evidence="1 2">
    <name type="scientific">Streptomyces cynarae</name>
    <dbReference type="NCBI Taxonomy" id="2981134"/>
    <lineage>
        <taxon>Bacteria</taxon>
        <taxon>Bacillati</taxon>
        <taxon>Actinomycetota</taxon>
        <taxon>Actinomycetes</taxon>
        <taxon>Kitasatosporales</taxon>
        <taxon>Streptomycetaceae</taxon>
        <taxon>Streptomyces</taxon>
    </lineage>
</organism>